<feature type="transmembrane region" description="Helical" evidence="2">
    <location>
        <begin position="62"/>
        <end position="86"/>
    </location>
</feature>
<sequence>MTTPPPAAPPRRPRQKTLAGWSSSTTPNVERYMLESDVLRRRQLRAALLFGSSRTWRDRRRIWPGVLVGVILVAVVIAGLAVAGAFRKQQASDDQQKKQQNAPVTAPLTPSSHP</sequence>
<protein>
    <submittedName>
        <fullName evidence="3">Uncharacterized protein</fullName>
    </submittedName>
</protein>
<dbReference type="RefSeq" id="WP_279580198.1">
    <property type="nucleotide sequence ID" value="NZ_WOTO01000011.1"/>
</dbReference>
<keyword evidence="2" id="KW-1133">Transmembrane helix</keyword>
<evidence type="ECO:0000256" key="1">
    <source>
        <dbReference type="SAM" id="MobiDB-lite"/>
    </source>
</evidence>
<evidence type="ECO:0000313" key="4">
    <source>
        <dbReference type="Proteomes" id="UP001500618"/>
    </source>
</evidence>
<keyword evidence="2" id="KW-0812">Transmembrane</keyword>
<accession>A0ABP4SW33</accession>
<reference evidence="4" key="1">
    <citation type="journal article" date="2019" name="Int. J. Syst. Evol. Microbiol.">
        <title>The Global Catalogue of Microorganisms (GCM) 10K type strain sequencing project: providing services to taxonomists for standard genome sequencing and annotation.</title>
        <authorList>
            <consortium name="The Broad Institute Genomics Platform"/>
            <consortium name="The Broad Institute Genome Sequencing Center for Infectious Disease"/>
            <person name="Wu L."/>
            <person name="Ma J."/>
        </authorList>
    </citation>
    <scope>NUCLEOTIDE SEQUENCE [LARGE SCALE GENOMIC DNA]</scope>
    <source>
        <strain evidence="4">JCM 14718</strain>
    </source>
</reference>
<evidence type="ECO:0000313" key="3">
    <source>
        <dbReference type="EMBL" id="GAA1676834.1"/>
    </source>
</evidence>
<dbReference type="EMBL" id="BAAANY010000009">
    <property type="protein sequence ID" value="GAA1676834.1"/>
    <property type="molecule type" value="Genomic_DNA"/>
</dbReference>
<feature type="compositionally biased region" description="Pro residues" evidence="1">
    <location>
        <begin position="1"/>
        <end position="10"/>
    </location>
</feature>
<gene>
    <name evidence="3" type="ORF">GCM10009765_27690</name>
</gene>
<dbReference type="Proteomes" id="UP001500618">
    <property type="component" value="Unassembled WGS sequence"/>
</dbReference>
<name>A0ABP4SW33_9ACTN</name>
<keyword evidence="4" id="KW-1185">Reference proteome</keyword>
<comment type="caution">
    <text evidence="3">The sequence shown here is derived from an EMBL/GenBank/DDBJ whole genome shotgun (WGS) entry which is preliminary data.</text>
</comment>
<feature type="region of interest" description="Disordered" evidence="1">
    <location>
        <begin position="1"/>
        <end position="24"/>
    </location>
</feature>
<feature type="region of interest" description="Disordered" evidence="1">
    <location>
        <begin position="87"/>
        <end position="114"/>
    </location>
</feature>
<proteinExistence type="predicted"/>
<keyword evidence="2" id="KW-0472">Membrane</keyword>
<organism evidence="3 4">
    <name type="scientific">Fodinicola feengrottensis</name>
    <dbReference type="NCBI Taxonomy" id="435914"/>
    <lineage>
        <taxon>Bacteria</taxon>
        <taxon>Bacillati</taxon>
        <taxon>Actinomycetota</taxon>
        <taxon>Actinomycetes</taxon>
        <taxon>Mycobacteriales</taxon>
        <taxon>Fodinicola</taxon>
    </lineage>
</organism>
<evidence type="ECO:0000256" key="2">
    <source>
        <dbReference type="SAM" id="Phobius"/>
    </source>
</evidence>